<dbReference type="GO" id="GO:0008610">
    <property type="term" value="P:lipid biosynthetic process"/>
    <property type="evidence" value="ECO:0007669"/>
    <property type="project" value="TreeGrafter"/>
</dbReference>
<dbReference type="InterPro" id="IPR028098">
    <property type="entry name" value="Glyco_trans_4-like_N"/>
</dbReference>
<accession>Q01XE2</accession>
<evidence type="ECO:0000313" key="4">
    <source>
        <dbReference type="EMBL" id="ABJ85673.1"/>
    </source>
</evidence>
<dbReference type="CAZy" id="GT4">
    <property type="family name" value="Glycosyltransferase Family 4"/>
</dbReference>
<evidence type="ECO:0000259" key="3">
    <source>
        <dbReference type="Pfam" id="PF13439"/>
    </source>
</evidence>
<dbReference type="InterPro" id="IPR001031">
    <property type="entry name" value="Thioesterase"/>
</dbReference>
<reference evidence="4" key="1">
    <citation type="submission" date="2006-10" db="EMBL/GenBank/DDBJ databases">
        <title>Complete sequence of Solibacter usitatus Ellin6076.</title>
        <authorList>
            <consortium name="US DOE Joint Genome Institute"/>
            <person name="Copeland A."/>
            <person name="Lucas S."/>
            <person name="Lapidus A."/>
            <person name="Barry K."/>
            <person name="Detter J.C."/>
            <person name="Glavina del Rio T."/>
            <person name="Hammon N."/>
            <person name="Israni S."/>
            <person name="Dalin E."/>
            <person name="Tice H."/>
            <person name="Pitluck S."/>
            <person name="Thompson L.S."/>
            <person name="Brettin T."/>
            <person name="Bruce D."/>
            <person name="Han C."/>
            <person name="Tapia R."/>
            <person name="Gilna P."/>
            <person name="Schmutz J."/>
            <person name="Larimer F."/>
            <person name="Land M."/>
            <person name="Hauser L."/>
            <person name="Kyrpides N."/>
            <person name="Mikhailova N."/>
            <person name="Janssen P.H."/>
            <person name="Kuske C.R."/>
            <person name="Richardson P."/>
        </authorList>
    </citation>
    <scope>NUCLEOTIDE SEQUENCE</scope>
    <source>
        <strain evidence="4">Ellin6076</strain>
    </source>
</reference>
<dbReference type="PANTHER" id="PTHR11487:SF0">
    <property type="entry name" value="S-ACYL FATTY ACID SYNTHASE THIOESTERASE, MEDIUM CHAIN"/>
    <property type="match status" value="1"/>
</dbReference>
<feature type="domain" description="Glycosyltransferase subfamily 4-like N-terminal" evidence="3">
    <location>
        <begin position="16"/>
        <end position="182"/>
    </location>
</feature>
<comment type="similarity">
    <text evidence="1">Belongs to the thioesterase family.</text>
</comment>
<dbReference type="HOGENOM" id="CLU_414983_0_0_0"/>
<sequence length="661" mass="72565">MRILLAQNSLYYPAHGGGDKSNRLLIEALAALGHECRVVARISVFGVREQEQYLQTLAERGVIPNSVADGVVTFTRGGVTIHVVTNGSLRATFSAQIDAFAPDVILASTDDPAQLLLEVALRSPARVVYLARATLAVPFGPDCAFPSKAKTARIRACDAVVGVSQYVADYIRKYAGLDAVHVPISLMEPEEWPDLGGFENEFVTFVNPCAVKGIAIFLALADAFPHVIFAAVPTWGTNQQDRASLGVRPNVRLLQPVDDINQLLARTRVLLVPSLWAEARSRIILEAMLRGVPVMAANVGGIPEAMMGVPYLLPVRAIERYETRVDEQMVPLAEVPEQDAAPWREALARLLTDREHYTEIARQSRAAALDYAKELHAGHLEKILLQTIAREKRSMAQPVRREDSLSPEKRKLLALRLRKQAAPASWFAGLDSAPARRLFTFPHAGGGSSAGPLDSLEGWNTARVRLPGRESRLAEAPFERMPALITALADAIEPHLDRPFAFFGHSMGAAIAFELARELRRRSRPLPETLIASGARAPQFRRDHVPPPPPSREAFLEELKRLQGIPAEMLEDPALMRVILPALEADAALYRAYEYMEEPPLSFPIRAYGGEADPNVRGEHLAAWGAQTTASFAVRVFPGGHFYLNSARELLQRALAEDLPS</sequence>
<dbReference type="EMBL" id="CP000473">
    <property type="protein sequence ID" value="ABJ85673.1"/>
    <property type="molecule type" value="Genomic_DNA"/>
</dbReference>
<dbReference type="Pfam" id="PF13692">
    <property type="entry name" value="Glyco_trans_1_4"/>
    <property type="match status" value="1"/>
</dbReference>
<dbReference type="KEGG" id="sus:Acid_4714"/>
<dbReference type="Gene3D" id="3.40.50.2000">
    <property type="entry name" value="Glycogen Phosphorylase B"/>
    <property type="match status" value="2"/>
</dbReference>
<dbReference type="Pfam" id="PF13439">
    <property type="entry name" value="Glyco_transf_4"/>
    <property type="match status" value="1"/>
</dbReference>
<dbReference type="InterPro" id="IPR029058">
    <property type="entry name" value="AB_hydrolase_fold"/>
</dbReference>
<protein>
    <submittedName>
        <fullName evidence="4">Thioesterase</fullName>
    </submittedName>
</protein>
<dbReference type="Pfam" id="PF00975">
    <property type="entry name" value="Thioesterase"/>
    <property type="match status" value="1"/>
</dbReference>
<feature type="domain" description="Thioesterase" evidence="2">
    <location>
        <begin position="437"/>
        <end position="649"/>
    </location>
</feature>
<gene>
    <name evidence="4" type="ordered locus">Acid_4714</name>
</gene>
<evidence type="ECO:0000259" key="2">
    <source>
        <dbReference type="Pfam" id="PF00975"/>
    </source>
</evidence>
<dbReference type="GO" id="GO:0016757">
    <property type="term" value="F:glycosyltransferase activity"/>
    <property type="evidence" value="ECO:0007669"/>
    <property type="project" value="UniProtKB-ARBA"/>
</dbReference>
<dbReference type="Gene3D" id="3.40.50.1820">
    <property type="entry name" value="alpha/beta hydrolase"/>
    <property type="match status" value="1"/>
</dbReference>
<dbReference type="STRING" id="234267.Acid_4714"/>
<dbReference type="PANTHER" id="PTHR11487">
    <property type="entry name" value="THIOESTERASE"/>
    <property type="match status" value="1"/>
</dbReference>
<dbReference type="SUPFAM" id="SSF53474">
    <property type="entry name" value="alpha/beta-Hydrolases"/>
    <property type="match status" value="1"/>
</dbReference>
<dbReference type="InterPro" id="IPR012223">
    <property type="entry name" value="TEII"/>
</dbReference>
<dbReference type="CDD" id="cd03801">
    <property type="entry name" value="GT4_PimA-like"/>
    <property type="match status" value="1"/>
</dbReference>
<dbReference type="eggNOG" id="COG3208">
    <property type="taxonomic scope" value="Bacteria"/>
</dbReference>
<dbReference type="InParanoid" id="Q01XE2"/>
<dbReference type="SUPFAM" id="SSF53756">
    <property type="entry name" value="UDP-Glycosyltransferase/glycogen phosphorylase"/>
    <property type="match status" value="1"/>
</dbReference>
<dbReference type="eggNOG" id="COG0438">
    <property type="taxonomic scope" value="Bacteria"/>
</dbReference>
<dbReference type="OrthoDB" id="2213423at2"/>
<proteinExistence type="inferred from homology"/>
<evidence type="ECO:0000256" key="1">
    <source>
        <dbReference type="ARBA" id="ARBA00007169"/>
    </source>
</evidence>
<organism evidence="4">
    <name type="scientific">Solibacter usitatus (strain Ellin6076)</name>
    <dbReference type="NCBI Taxonomy" id="234267"/>
    <lineage>
        <taxon>Bacteria</taxon>
        <taxon>Pseudomonadati</taxon>
        <taxon>Acidobacteriota</taxon>
        <taxon>Terriglobia</taxon>
        <taxon>Bryobacterales</taxon>
        <taxon>Solibacteraceae</taxon>
        <taxon>Candidatus Solibacter</taxon>
    </lineage>
</organism>
<name>Q01XE2_SOLUE</name>
<dbReference type="AlphaFoldDB" id="Q01XE2"/>
<dbReference type="ESTHER" id="solus-q43sc6">
    <property type="family name" value="Thioesterase"/>
</dbReference>